<dbReference type="EMBL" id="QTSX02003555">
    <property type="protein sequence ID" value="KAJ9070941.1"/>
    <property type="molecule type" value="Genomic_DNA"/>
</dbReference>
<dbReference type="Proteomes" id="UP001165960">
    <property type="component" value="Unassembled WGS sequence"/>
</dbReference>
<reference evidence="1" key="1">
    <citation type="submission" date="2022-04" db="EMBL/GenBank/DDBJ databases">
        <title>Genome of the entomopathogenic fungus Entomophthora muscae.</title>
        <authorList>
            <person name="Elya C."/>
            <person name="Lovett B.R."/>
            <person name="Lee E."/>
            <person name="Macias A.M."/>
            <person name="Hajek A.E."/>
            <person name="De Bivort B.L."/>
            <person name="Kasson M.T."/>
            <person name="De Fine Licht H.H."/>
            <person name="Stajich J.E."/>
        </authorList>
    </citation>
    <scope>NUCLEOTIDE SEQUENCE</scope>
    <source>
        <strain evidence="1">Berkeley</strain>
    </source>
</reference>
<keyword evidence="2" id="KW-1185">Reference proteome</keyword>
<accession>A0ACC2T914</accession>
<proteinExistence type="predicted"/>
<name>A0ACC2T914_9FUNG</name>
<gene>
    <name evidence="1" type="ORF">DSO57_1002161</name>
</gene>
<comment type="caution">
    <text evidence="1">The sequence shown here is derived from an EMBL/GenBank/DDBJ whole genome shotgun (WGS) entry which is preliminary data.</text>
</comment>
<evidence type="ECO:0000313" key="1">
    <source>
        <dbReference type="EMBL" id="KAJ9070941.1"/>
    </source>
</evidence>
<protein>
    <submittedName>
        <fullName evidence="1">Uncharacterized protein</fullName>
    </submittedName>
</protein>
<sequence>MYPIPPILISTHGSTQVIRITSSSILAESLPLSNTPVPVALVQAVYTSCEVHVPYPLAGHMFHLSLNDIPTVLCFYTLHSIDEFSSHIMDELARISMYASGGSWPWLGLIHRADDETEFILLTESHQAEVLYETLLLSKTVNLLYLEDASGSNPEWTGFVKTSEPDFQLADSEDYVLVENEASPNPPIPHIPHVDSTVATTRLSFTAQSKLMAYLDQDLWSLHIFIPRPLTKPQQVTAA</sequence>
<organism evidence="1 2">
    <name type="scientific">Entomophthora muscae</name>
    <dbReference type="NCBI Taxonomy" id="34485"/>
    <lineage>
        <taxon>Eukaryota</taxon>
        <taxon>Fungi</taxon>
        <taxon>Fungi incertae sedis</taxon>
        <taxon>Zoopagomycota</taxon>
        <taxon>Entomophthoromycotina</taxon>
        <taxon>Entomophthoromycetes</taxon>
        <taxon>Entomophthorales</taxon>
        <taxon>Entomophthoraceae</taxon>
        <taxon>Entomophthora</taxon>
    </lineage>
</organism>
<evidence type="ECO:0000313" key="2">
    <source>
        <dbReference type="Proteomes" id="UP001165960"/>
    </source>
</evidence>